<feature type="coiled-coil region" evidence="1">
    <location>
        <begin position="310"/>
        <end position="369"/>
    </location>
</feature>
<feature type="region of interest" description="Disordered" evidence="2">
    <location>
        <begin position="389"/>
        <end position="431"/>
    </location>
</feature>
<evidence type="ECO:0000256" key="1">
    <source>
        <dbReference type="SAM" id="Coils"/>
    </source>
</evidence>
<feature type="region of interest" description="Disordered" evidence="2">
    <location>
        <begin position="446"/>
        <end position="471"/>
    </location>
</feature>
<feature type="compositionally biased region" description="Polar residues" evidence="2">
    <location>
        <begin position="420"/>
        <end position="431"/>
    </location>
</feature>
<feature type="non-terminal residue" evidence="3">
    <location>
        <position position="604"/>
    </location>
</feature>
<accession>A0A7J6Q5K2</accession>
<dbReference type="EMBL" id="JABANO010035439">
    <property type="protein sequence ID" value="KAF4703497.1"/>
    <property type="molecule type" value="Genomic_DNA"/>
</dbReference>
<evidence type="ECO:0000256" key="2">
    <source>
        <dbReference type="SAM" id="MobiDB-lite"/>
    </source>
</evidence>
<sequence>LMAEVSSLRALLDERGKALHSMETRVQRSTLDSSINHKTWPLNLRRSMRMGNTVGSLVVSVLYVAAREVIRHDETTLERRARELEEECNSLRQICDVDKEARASAEEKLTVVEQEMNKIHKECERLRGDADQLPLVIGKLSECKKALERTTAEKAEQTSRADREQSNKEEAEKELRKLKDEMDELLIKMRVDVECVQVETFKRELAEARVLMTRHQAEAAKSRDEVEEKGGSWSGRSSQQVCRLRAELDLMKTSQLDRVVQENDRLKRRSAEMQQLLDTAHEEALQCGSTGRRVAIYYVARRFRKGAGDAESLRKEKARLAEELDRLKREYYDEKQRHAKEVASFTSTVETQREKLNRLEGLHREIERIDLHSGLSALQSLARTVSGVRESSGGEAAQHISSPGTDEGPASVHKAARPSEATSLDTPPITQRSSIAEISMRATEASFHSVASDVEPSPSQEDREGPAPHRIMSGTQRQLHDILATECLVSTVPCSGCGCKVAHLREHPLFDDVGTCVRCLDYLDPDTTLAGKAAQDTARERISTGWERDDDDKERQLAALLAYVSKVPVMEASLHRAEMTADDPHPALPLRQHSQWPVWLRNGG</sequence>
<dbReference type="AlphaFoldDB" id="A0A7J6Q5K2"/>
<gene>
    <name evidence="3" type="primary">CYC2_15</name>
    <name evidence="3" type="ORF">FOZ63_029032</name>
</gene>
<reference evidence="3 4" key="1">
    <citation type="submission" date="2020-04" db="EMBL/GenBank/DDBJ databases">
        <title>Perkinsus olseni comparative genomics.</title>
        <authorList>
            <person name="Bogema D.R."/>
        </authorList>
    </citation>
    <scope>NUCLEOTIDE SEQUENCE [LARGE SCALE GENOMIC DNA]</scope>
    <source>
        <strain evidence="3 4">ATCC PRA-207</strain>
    </source>
</reference>
<protein>
    <submittedName>
        <fullName evidence="3">Mitochondrial peripheral inner membrane protein</fullName>
    </submittedName>
</protein>
<proteinExistence type="predicted"/>
<keyword evidence="4" id="KW-1185">Reference proteome</keyword>
<feature type="region of interest" description="Disordered" evidence="2">
    <location>
        <begin position="151"/>
        <end position="173"/>
    </location>
</feature>
<name>A0A7J6Q5K2_PEROL</name>
<organism evidence="3 4">
    <name type="scientific">Perkinsus olseni</name>
    <name type="common">Perkinsus atlanticus</name>
    <dbReference type="NCBI Taxonomy" id="32597"/>
    <lineage>
        <taxon>Eukaryota</taxon>
        <taxon>Sar</taxon>
        <taxon>Alveolata</taxon>
        <taxon>Perkinsozoa</taxon>
        <taxon>Perkinsea</taxon>
        <taxon>Perkinsida</taxon>
        <taxon>Perkinsidae</taxon>
        <taxon>Perkinsus</taxon>
    </lineage>
</organism>
<feature type="coiled-coil region" evidence="1">
    <location>
        <begin position="256"/>
        <end position="283"/>
    </location>
</feature>
<comment type="caution">
    <text evidence="3">The sequence shown here is derived from an EMBL/GenBank/DDBJ whole genome shotgun (WGS) entry which is preliminary data.</text>
</comment>
<feature type="non-terminal residue" evidence="3">
    <location>
        <position position="1"/>
    </location>
</feature>
<dbReference type="Proteomes" id="UP000553632">
    <property type="component" value="Unassembled WGS sequence"/>
</dbReference>
<keyword evidence="1" id="KW-0175">Coiled coil</keyword>
<evidence type="ECO:0000313" key="3">
    <source>
        <dbReference type="EMBL" id="KAF4703497.1"/>
    </source>
</evidence>
<evidence type="ECO:0000313" key="4">
    <source>
        <dbReference type="Proteomes" id="UP000553632"/>
    </source>
</evidence>